<dbReference type="InterPro" id="IPR016093">
    <property type="entry name" value="MIR_motif"/>
</dbReference>
<gene>
    <name evidence="3" type="ORF">X798_03328</name>
</gene>
<dbReference type="InterPro" id="IPR000699">
    <property type="entry name" value="RIH_dom"/>
</dbReference>
<dbReference type="InterPro" id="IPR036300">
    <property type="entry name" value="MIR_dom_sf"/>
</dbReference>
<keyword evidence="1" id="KW-0677">Repeat</keyword>
<sequence length="467" mass="53495">MLACKKITKKTFKKNSNSEACWWTIHPASKQRSEGEKVRVGDDVILVSVATERYLHMIHGKGFMVIASFHQTLWNITSVSSGSVRIRNMGALFGNDILRFFHGNDEVLTIPENWSEHPQHNMAIYEGGAAVSQARSLWRIELIRFKWHGALSRIVYLGVMENVIQLYDKDKAEFDTTAFVMHQTKDLKKQLVEEKEEGMGVATIYYGETIAFIQHIKTELWLSYQTSEITKKGLGKVEEKKAVALKDGHMDDCFTFFMALEEESKSARVIRKCSSVLNRFLKGIEALQREGKQAQDWNRVDLNEVLKLMEDLIDYFAQPEEDDFEISQNRLRALRSRQDLFQEEGVLNMILDTIDKFSQMEAVPDFAALLSEDTQLVWEEISTYLYLLVAAMIKGNHYNCAQFASAQRLQWLFGRLSNPQSAEGILDVLYCVLTESPEALNMINESHIKSVISLLEKVGRDPKDNTL</sequence>
<feature type="domain" description="MIR" evidence="2">
    <location>
        <begin position="35"/>
        <end position="79"/>
    </location>
</feature>
<dbReference type="EMBL" id="KZ269992">
    <property type="protein sequence ID" value="OZC09634.1"/>
    <property type="molecule type" value="Genomic_DNA"/>
</dbReference>
<dbReference type="GO" id="GO:0006941">
    <property type="term" value="P:striated muscle contraction"/>
    <property type="evidence" value="ECO:0007669"/>
    <property type="project" value="TreeGrafter"/>
</dbReference>
<reference evidence="3 4" key="1">
    <citation type="submission" date="2015-12" db="EMBL/GenBank/DDBJ databases">
        <title>Draft genome of the nematode, Onchocerca flexuosa.</title>
        <authorList>
            <person name="Mitreva M."/>
        </authorList>
    </citation>
    <scope>NUCLEOTIDE SEQUENCE [LARGE SCALE GENOMIC DNA]</scope>
    <source>
        <strain evidence="3">Red Deer</strain>
    </source>
</reference>
<dbReference type="SUPFAM" id="SSF82109">
    <property type="entry name" value="MIR domain"/>
    <property type="match status" value="1"/>
</dbReference>
<dbReference type="SMART" id="SM00472">
    <property type="entry name" value="MIR"/>
    <property type="match status" value="2"/>
</dbReference>
<dbReference type="InterPro" id="IPR014821">
    <property type="entry name" value="Ins145_P3_rcpt"/>
</dbReference>
<dbReference type="Proteomes" id="UP000242913">
    <property type="component" value="Unassembled WGS sequence"/>
</dbReference>
<dbReference type="PANTHER" id="PTHR46399">
    <property type="entry name" value="B30.2/SPRY DOMAIN-CONTAINING PROTEIN"/>
    <property type="match status" value="1"/>
</dbReference>
<organism evidence="3 4">
    <name type="scientific">Onchocerca flexuosa</name>
    <dbReference type="NCBI Taxonomy" id="387005"/>
    <lineage>
        <taxon>Eukaryota</taxon>
        <taxon>Metazoa</taxon>
        <taxon>Ecdysozoa</taxon>
        <taxon>Nematoda</taxon>
        <taxon>Chromadorea</taxon>
        <taxon>Rhabditida</taxon>
        <taxon>Spirurina</taxon>
        <taxon>Spiruromorpha</taxon>
        <taxon>Filarioidea</taxon>
        <taxon>Onchocercidae</taxon>
        <taxon>Onchocerca</taxon>
    </lineage>
</organism>
<dbReference type="GO" id="GO:0042383">
    <property type="term" value="C:sarcolemma"/>
    <property type="evidence" value="ECO:0007669"/>
    <property type="project" value="TreeGrafter"/>
</dbReference>
<proteinExistence type="predicted"/>
<dbReference type="Pfam" id="PF08709">
    <property type="entry name" value="Ins145_P3_rec"/>
    <property type="match status" value="1"/>
</dbReference>
<evidence type="ECO:0000313" key="3">
    <source>
        <dbReference type="EMBL" id="OZC09634.1"/>
    </source>
</evidence>
<dbReference type="Gene3D" id="2.80.10.50">
    <property type="match status" value="2"/>
</dbReference>
<dbReference type="GO" id="GO:0014808">
    <property type="term" value="P:release of sequestered calcium ion into cytosol by sarcoplasmic reticulum"/>
    <property type="evidence" value="ECO:0007669"/>
    <property type="project" value="TreeGrafter"/>
</dbReference>
<dbReference type="GO" id="GO:0034704">
    <property type="term" value="C:calcium channel complex"/>
    <property type="evidence" value="ECO:0007669"/>
    <property type="project" value="TreeGrafter"/>
</dbReference>
<name>A0A238BX76_9BILA</name>
<protein>
    <recommendedName>
        <fullName evidence="2">MIR domain-containing protein</fullName>
    </recommendedName>
</protein>
<dbReference type="PRINTS" id="PR00795">
    <property type="entry name" value="RYANODINER"/>
</dbReference>
<dbReference type="Gene3D" id="1.25.10.30">
    <property type="entry name" value="IP3 receptor type 1 binding core, RIH domain"/>
    <property type="match status" value="1"/>
</dbReference>
<evidence type="ECO:0000256" key="1">
    <source>
        <dbReference type="ARBA" id="ARBA00022737"/>
    </source>
</evidence>
<dbReference type="GO" id="GO:0033017">
    <property type="term" value="C:sarcoplasmic reticulum membrane"/>
    <property type="evidence" value="ECO:0007669"/>
    <property type="project" value="TreeGrafter"/>
</dbReference>
<dbReference type="InterPro" id="IPR013333">
    <property type="entry name" value="Ryan_recept"/>
</dbReference>
<dbReference type="PANTHER" id="PTHR46399:SF8">
    <property type="entry name" value="B30.2_SPRY DOMAIN-CONTAINING PROTEIN"/>
    <property type="match status" value="1"/>
</dbReference>
<dbReference type="Pfam" id="PF01365">
    <property type="entry name" value="RYDR_ITPR"/>
    <property type="match status" value="1"/>
</dbReference>
<dbReference type="AlphaFoldDB" id="A0A238BX76"/>
<accession>A0A238BX76</accession>
<dbReference type="InterPro" id="IPR015925">
    <property type="entry name" value="Ryanodine_IP3_receptor"/>
</dbReference>
<dbReference type="GO" id="GO:0005219">
    <property type="term" value="F:ryanodine-sensitive calcium-release channel activity"/>
    <property type="evidence" value="ECO:0007669"/>
    <property type="project" value="InterPro"/>
</dbReference>
<evidence type="ECO:0000313" key="4">
    <source>
        <dbReference type="Proteomes" id="UP000242913"/>
    </source>
</evidence>
<feature type="domain" description="MIR" evidence="2">
    <location>
        <begin position="89"/>
        <end position="143"/>
    </location>
</feature>
<evidence type="ECO:0000259" key="2">
    <source>
        <dbReference type="SMART" id="SM00472"/>
    </source>
</evidence>
<dbReference type="OrthoDB" id="300855at2759"/>
<dbReference type="GO" id="GO:0030018">
    <property type="term" value="C:Z disc"/>
    <property type="evidence" value="ECO:0007669"/>
    <property type="project" value="TreeGrafter"/>
</dbReference>
<dbReference type="Pfam" id="PF02815">
    <property type="entry name" value="MIR"/>
    <property type="match status" value="1"/>
</dbReference>
<keyword evidence="4" id="KW-1185">Reference proteome</keyword>
<dbReference type="GO" id="GO:0005790">
    <property type="term" value="C:smooth endoplasmic reticulum"/>
    <property type="evidence" value="ECO:0007669"/>
    <property type="project" value="TreeGrafter"/>
</dbReference>